<dbReference type="Proteomes" id="UP000290932">
    <property type="component" value="Unassembled WGS sequence"/>
</dbReference>
<feature type="domain" description="Dockerin" evidence="1">
    <location>
        <begin position="605"/>
        <end position="673"/>
    </location>
</feature>
<dbReference type="Pfam" id="PF05048">
    <property type="entry name" value="NosD"/>
    <property type="match status" value="1"/>
</dbReference>
<dbReference type="InterPro" id="IPR007742">
    <property type="entry name" value="NosD_dom"/>
</dbReference>
<proteinExistence type="predicted"/>
<protein>
    <recommendedName>
        <fullName evidence="1">Dockerin domain-containing protein</fullName>
    </recommendedName>
</protein>
<dbReference type="Pfam" id="PF00404">
    <property type="entry name" value="Dockerin_1"/>
    <property type="match status" value="1"/>
</dbReference>
<dbReference type="SUPFAM" id="SSF63446">
    <property type="entry name" value="Type I dockerin domain"/>
    <property type="match status" value="1"/>
</dbReference>
<dbReference type="SUPFAM" id="SSF51126">
    <property type="entry name" value="Pectin lyase-like"/>
    <property type="match status" value="2"/>
</dbReference>
<keyword evidence="3" id="KW-1185">Reference proteome</keyword>
<name>A0A498H3P3_9EURY</name>
<gene>
    <name evidence="2" type="ORF">ABH15_01425</name>
</gene>
<dbReference type="PANTHER" id="PTHR11319:SF35">
    <property type="entry name" value="OUTER MEMBRANE PROTEIN PMPC-RELATED"/>
    <property type="match status" value="1"/>
</dbReference>
<dbReference type="CDD" id="cd14256">
    <property type="entry name" value="Dockerin_I"/>
    <property type="match status" value="1"/>
</dbReference>
<dbReference type="RefSeq" id="WP_128692583.1">
    <property type="nucleotide sequence ID" value="NZ_LHQS01000001.1"/>
</dbReference>
<dbReference type="Gene3D" id="2.160.20.10">
    <property type="entry name" value="Single-stranded right-handed beta-helix, Pectin lyase-like"/>
    <property type="match status" value="1"/>
</dbReference>
<dbReference type="GO" id="GO:0004553">
    <property type="term" value="F:hydrolase activity, hydrolyzing O-glycosyl compounds"/>
    <property type="evidence" value="ECO:0007669"/>
    <property type="project" value="InterPro"/>
</dbReference>
<organism evidence="2 3">
    <name type="scientific">Methanoculleus taiwanensis</name>
    <dbReference type="NCBI Taxonomy" id="1550565"/>
    <lineage>
        <taxon>Archaea</taxon>
        <taxon>Methanobacteriati</taxon>
        <taxon>Methanobacteriota</taxon>
        <taxon>Stenosarchaea group</taxon>
        <taxon>Methanomicrobia</taxon>
        <taxon>Methanomicrobiales</taxon>
        <taxon>Methanomicrobiaceae</taxon>
        <taxon>Methanoculleus</taxon>
    </lineage>
</organism>
<dbReference type="GO" id="GO:0000272">
    <property type="term" value="P:polysaccharide catabolic process"/>
    <property type="evidence" value="ECO:0007669"/>
    <property type="project" value="InterPro"/>
</dbReference>
<dbReference type="PROSITE" id="PS51766">
    <property type="entry name" value="DOCKERIN"/>
    <property type="match status" value="1"/>
</dbReference>
<dbReference type="InterPro" id="IPR011050">
    <property type="entry name" value="Pectin_lyase_fold/virulence"/>
</dbReference>
<dbReference type="PANTHER" id="PTHR11319">
    <property type="entry name" value="G PROTEIN-COUPLED RECEPTOR-RELATED"/>
    <property type="match status" value="1"/>
</dbReference>
<dbReference type="Gene3D" id="1.10.1330.10">
    <property type="entry name" value="Dockerin domain"/>
    <property type="match status" value="1"/>
</dbReference>
<dbReference type="InterPro" id="IPR012334">
    <property type="entry name" value="Pectin_lyas_fold"/>
</dbReference>
<sequence>MQTTLRHVTLCCIAFFLVAVPVTAADWYVSPTGDDANDGSEPAPWISICYAVGNTGVADGDTIHLAAGTYYESNITVNKSLSLAGAEGGLTVIDGMKKGRVLIVDTPAGCGFIEDLTVYNGSTAYGPGGGICLLNGTLTIDRCTLANNGVNMRGDGGGVYVRCGNMTIAHSGITDNIAIRGGGVFLQDGAMTLSECTLSGNDALYGAGFYQRYGASTITGCALTNNTGLPLKNGPPPLGGGVNMWSGSLALSRCTFTGNAADSGGGVYQHDGILSITECTITENSATGSSEGVYGSGGGVYQFGGILTVTGCTLTGNVAEHMGGGFHQWYGVINAPHSQAEITDCVIAGNTADLGGGIFHNGGALEIDGCNISENAASQGGGVYQHAESLILSGSVIAGNTADQCDGVLHYGGFLSLFDCILCNDVNFEYQGGTAVLNTTVTTSTNILGGLYLGGNYWSNPSGTGYSDLCTDTDGDGFCDTPYTVSGITDLLPLTPLPAFSVPTPAIAPVLIPVNTDGSPGWGESATLSVVETGSDVSSVTVNLTPLGGMPSVVMAKGTGQNRALSVSSAVPSPFLNGSYQPVTLYVTATGTDGNPKMTVGIPLTVVRNGDVNEDGRTTLYDAIYIARHTLRINGSLEMYESVGDVDGDGTVQLTDAAYLARHVLAIPGYDPLH</sequence>
<dbReference type="OrthoDB" id="78475at2157"/>
<comment type="caution">
    <text evidence="2">The sequence shown here is derived from an EMBL/GenBank/DDBJ whole genome shotgun (WGS) entry which is preliminary data.</text>
</comment>
<dbReference type="InterPro" id="IPR036439">
    <property type="entry name" value="Dockerin_dom_sf"/>
</dbReference>
<reference evidence="2 3" key="1">
    <citation type="journal article" date="2015" name="Int. J. Syst. Evol. Microbiol.">
        <title>Methanoculleus taiwanensis sp. nov., a methanogen isolated from deep marine sediment at the deformation front area near Taiwan.</title>
        <authorList>
            <person name="Weng C.Y."/>
            <person name="Chen S.C."/>
            <person name="Lai M.C."/>
            <person name="Wu S.Y."/>
            <person name="Lin S."/>
            <person name="Yang T.F."/>
            <person name="Chen P.C."/>
        </authorList>
    </citation>
    <scope>NUCLEOTIDE SEQUENCE [LARGE SCALE GENOMIC DNA]</scope>
    <source>
        <strain evidence="2 3">CYW4</strain>
    </source>
</reference>
<evidence type="ECO:0000313" key="2">
    <source>
        <dbReference type="EMBL" id="RXE56845.1"/>
    </source>
</evidence>
<dbReference type="InterPro" id="IPR002105">
    <property type="entry name" value="Dockerin_1_rpt"/>
</dbReference>
<accession>A0A498H3P3</accession>
<dbReference type="EMBL" id="LHQS01000001">
    <property type="protein sequence ID" value="RXE56845.1"/>
    <property type="molecule type" value="Genomic_DNA"/>
</dbReference>
<dbReference type="InterPro" id="IPR016134">
    <property type="entry name" value="Dockerin_dom"/>
</dbReference>
<evidence type="ECO:0000259" key="1">
    <source>
        <dbReference type="PROSITE" id="PS51766"/>
    </source>
</evidence>
<dbReference type="AlphaFoldDB" id="A0A498H3P3"/>
<evidence type="ECO:0000313" key="3">
    <source>
        <dbReference type="Proteomes" id="UP000290932"/>
    </source>
</evidence>